<keyword evidence="4" id="KW-0546">Nucleotide metabolism</keyword>
<dbReference type="GO" id="GO:0047429">
    <property type="term" value="F:nucleoside triphosphate diphosphatase activity"/>
    <property type="evidence" value="ECO:0007669"/>
    <property type="project" value="InterPro"/>
</dbReference>
<dbReference type="EMBL" id="UOFP01000097">
    <property type="protein sequence ID" value="VAW85515.1"/>
    <property type="molecule type" value="Genomic_DNA"/>
</dbReference>
<dbReference type="SUPFAM" id="SSF52972">
    <property type="entry name" value="ITPase-like"/>
    <property type="match status" value="1"/>
</dbReference>
<dbReference type="InterPro" id="IPR029001">
    <property type="entry name" value="ITPase-like_fam"/>
</dbReference>
<reference evidence="5" key="1">
    <citation type="submission" date="2018-06" db="EMBL/GenBank/DDBJ databases">
        <authorList>
            <person name="Zhirakovskaya E."/>
        </authorList>
    </citation>
    <scope>NUCLEOTIDE SEQUENCE</scope>
</reference>
<dbReference type="GO" id="GO:0005737">
    <property type="term" value="C:cytoplasm"/>
    <property type="evidence" value="ECO:0007669"/>
    <property type="project" value="UniProtKB-SubCell"/>
</dbReference>
<dbReference type="HAMAP" id="MF_00528">
    <property type="entry name" value="Maf"/>
    <property type="match status" value="1"/>
</dbReference>
<dbReference type="PANTHER" id="PTHR43213:SF10">
    <property type="entry name" value="7-METHYL-GTP PYROPHOSPHATASE"/>
    <property type="match status" value="1"/>
</dbReference>
<evidence type="ECO:0000256" key="3">
    <source>
        <dbReference type="ARBA" id="ARBA00022801"/>
    </source>
</evidence>
<dbReference type="GO" id="GO:0009117">
    <property type="term" value="P:nucleotide metabolic process"/>
    <property type="evidence" value="ECO:0007669"/>
    <property type="project" value="UniProtKB-KW"/>
</dbReference>
<evidence type="ECO:0000256" key="1">
    <source>
        <dbReference type="ARBA" id="ARBA00004496"/>
    </source>
</evidence>
<dbReference type="InterPro" id="IPR003697">
    <property type="entry name" value="Maf-like"/>
</dbReference>
<keyword evidence="3" id="KW-0378">Hydrolase</keyword>
<dbReference type="AlphaFoldDB" id="A0A3B0YWU4"/>
<keyword evidence="2" id="KW-0963">Cytoplasm</keyword>
<dbReference type="Gene3D" id="3.90.950.10">
    <property type="match status" value="1"/>
</dbReference>
<dbReference type="FunFam" id="3.90.950.10:FF:000005">
    <property type="entry name" value="7-methyl-GTP pyrophosphatase"/>
    <property type="match status" value="1"/>
</dbReference>
<evidence type="ECO:0000313" key="5">
    <source>
        <dbReference type="EMBL" id="VAW85515.1"/>
    </source>
</evidence>
<dbReference type="PANTHER" id="PTHR43213">
    <property type="entry name" value="BIFUNCTIONAL DTTP/UTP PYROPHOSPHATASE/METHYLTRANSFERASE PROTEIN-RELATED"/>
    <property type="match status" value="1"/>
</dbReference>
<protein>
    <submittedName>
        <fullName evidence="5">Maf-like protein YceF</fullName>
    </submittedName>
</protein>
<comment type="subcellular location">
    <subcellularLocation>
        <location evidence="1">Cytoplasm</location>
    </subcellularLocation>
</comment>
<dbReference type="PIRSF" id="PIRSF006305">
    <property type="entry name" value="Maf"/>
    <property type="match status" value="1"/>
</dbReference>
<evidence type="ECO:0000256" key="4">
    <source>
        <dbReference type="ARBA" id="ARBA00023080"/>
    </source>
</evidence>
<proteinExistence type="inferred from homology"/>
<dbReference type="NCBIfam" id="TIGR00172">
    <property type="entry name" value="maf"/>
    <property type="match status" value="1"/>
</dbReference>
<gene>
    <name evidence="5" type="ORF">MNBD_GAMMA18-2093</name>
</gene>
<organism evidence="5">
    <name type="scientific">hydrothermal vent metagenome</name>
    <dbReference type="NCBI Taxonomy" id="652676"/>
    <lineage>
        <taxon>unclassified sequences</taxon>
        <taxon>metagenomes</taxon>
        <taxon>ecological metagenomes</taxon>
    </lineage>
</organism>
<sequence length="192" mass="21110">MVPLILASTSPFRRKLLGKLCLPFECAAPDINESPIAGEKASELVARLAEQKAKAVARNHPNSLIIGSDQVAVLGEQILGKPGTHARATRQLQQASGKRITFLTGLSLYNSQNNTLQTEVVPFVVYFRELSEKQIENYLLKEQPYHCAGSFKSEGLGISLFEKLEGEDPNTLIGLPLIRLIQMLEKEGVKVI</sequence>
<dbReference type="CDD" id="cd00555">
    <property type="entry name" value="Maf"/>
    <property type="match status" value="1"/>
</dbReference>
<name>A0A3B0YWU4_9ZZZZ</name>
<dbReference type="Pfam" id="PF02545">
    <property type="entry name" value="Maf"/>
    <property type="match status" value="1"/>
</dbReference>
<evidence type="ECO:0000256" key="2">
    <source>
        <dbReference type="ARBA" id="ARBA00022490"/>
    </source>
</evidence>
<accession>A0A3B0YWU4</accession>